<gene>
    <name evidence="2" type="ORF">OTU49_006916</name>
</gene>
<sequence>MQLSVTLLGCLAACVSAFPVMFLAYSDGRALTRRASLLDCNPPLPGLPPSYRCVDMDGHEVLHSDSLVSDDSKTQPHYPQYPTRLTPVEVGYEKRKKCPEGQIYVPEVDICSDIDPVILPPKFSHKKEAGSKKEKN</sequence>
<reference evidence="2 3" key="1">
    <citation type="journal article" date="2024" name="BMC Genomics">
        <title>Genome assembly of redclaw crayfish (Cherax quadricarinatus) provides insights into its immune adaptation and hypoxia tolerance.</title>
        <authorList>
            <person name="Liu Z."/>
            <person name="Zheng J."/>
            <person name="Li H."/>
            <person name="Fang K."/>
            <person name="Wang S."/>
            <person name="He J."/>
            <person name="Zhou D."/>
            <person name="Weng S."/>
            <person name="Chi M."/>
            <person name="Gu Z."/>
            <person name="He J."/>
            <person name="Li F."/>
            <person name="Wang M."/>
        </authorList>
    </citation>
    <scope>NUCLEOTIDE SEQUENCE [LARGE SCALE GENOMIC DNA]</scope>
    <source>
        <strain evidence="2">ZL_2023a</strain>
    </source>
</reference>
<evidence type="ECO:0000313" key="2">
    <source>
        <dbReference type="EMBL" id="KAK8732769.1"/>
    </source>
</evidence>
<proteinExistence type="predicted"/>
<keyword evidence="1" id="KW-0732">Signal</keyword>
<dbReference type="AlphaFoldDB" id="A0AAW0WZA8"/>
<keyword evidence="3" id="KW-1185">Reference proteome</keyword>
<accession>A0AAW0WZA8</accession>
<evidence type="ECO:0000256" key="1">
    <source>
        <dbReference type="SAM" id="SignalP"/>
    </source>
</evidence>
<feature type="chain" id="PRO_5043553250" evidence="1">
    <location>
        <begin position="18"/>
        <end position="136"/>
    </location>
</feature>
<name>A0AAW0WZA8_CHEQU</name>
<dbReference type="Proteomes" id="UP001445076">
    <property type="component" value="Unassembled WGS sequence"/>
</dbReference>
<organism evidence="2 3">
    <name type="scientific">Cherax quadricarinatus</name>
    <name type="common">Australian red claw crayfish</name>
    <dbReference type="NCBI Taxonomy" id="27406"/>
    <lineage>
        <taxon>Eukaryota</taxon>
        <taxon>Metazoa</taxon>
        <taxon>Ecdysozoa</taxon>
        <taxon>Arthropoda</taxon>
        <taxon>Crustacea</taxon>
        <taxon>Multicrustacea</taxon>
        <taxon>Malacostraca</taxon>
        <taxon>Eumalacostraca</taxon>
        <taxon>Eucarida</taxon>
        <taxon>Decapoda</taxon>
        <taxon>Pleocyemata</taxon>
        <taxon>Astacidea</taxon>
        <taxon>Parastacoidea</taxon>
        <taxon>Parastacidae</taxon>
        <taxon>Cherax</taxon>
    </lineage>
</organism>
<dbReference type="EMBL" id="JARKIK010000056">
    <property type="protein sequence ID" value="KAK8732769.1"/>
    <property type="molecule type" value="Genomic_DNA"/>
</dbReference>
<comment type="caution">
    <text evidence="2">The sequence shown here is derived from an EMBL/GenBank/DDBJ whole genome shotgun (WGS) entry which is preliminary data.</text>
</comment>
<feature type="signal peptide" evidence="1">
    <location>
        <begin position="1"/>
        <end position="17"/>
    </location>
</feature>
<evidence type="ECO:0000313" key="3">
    <source>
        <dbReference type="Proteomes" id="UP001445076"/>
    </source>
</evidence>
<protein>
    <submittedName>
        <fullName evidence="2">Uncharacterized protein</fullName>
    </submittedName>
</protein>